<dbReference type="PaxDb" id="353153-Q4CQ73"/>
<feature type="region of interest" description="Disordered" evidence="1">
    <location>
        <begin position="48"/>
        <end position="149"/>
    </location>
</feature>
<proteinExistence type="predicted"/>
<keyword evidence="3" id="KW-1185">Reference proteome</keyword>
<evidence type="ECO:0000313" key="3">
    <source>
        <dbReference type="Proteomes" id="UP000002296"/>
    </source>
</evidence>
<gene>
    <name evidence="2" type="ORF">Tc00.1047053468041.10</name>
</gene>
<dbReference type="Proteomes" id="UP000002296">
    <property type="component" value="Unassembled WGS sequence"/>
</dbReference>
<dbReference type="InParanoid" id="Q4CQ73"/>
<name>Q4CQ73_TRYCC</name>
<organism evidence="2 3">
    <name type="scientific">Trypanosoma cruzi (strain CL Brener)</name>
    <dbReference type="NCBI Taxonomy" id="353153"/>
    <lineage>
        <taxon>Eukaryota</taxon>
        <taxon>Discoba</taxon>
        <taxon>Euglenozoa</taxon>
        <taxon>Kinetoplastea</taxon>
        <taxon>Metakinetoplastina</taxon>
        <taxon>Trypanosomatida</taxon>
        <taxon>Trypanosomatidae</taxon>
        <taxon>Trypanosoma</taxon>
        <taxon>Schizotrypanum</taxon>
    </lineage>
</organism>
<reference evidence="2 3" key="1">
    <citation type="journal article" date="2005" name="Science">
        <title>The genome sequence of Trypanosoma cruzi, etiologic agent of Chagas disease.</title>
        <authorList>
            <person name="El-Sayed N.M."/>
            <person name="Myler P.J."/>
            <person name="Bartholomeu D.C."/>
            <person name="Nilsson D."/>
            <person name="Aggarwal G."/>
            <person name="Tran A.N."/>
            <person name="Ghedin E."/>
            <person name="Worthey E.A."/>
            <person name="Delcher A.L."/>
            <person name="Blandin G."/>
            <person name="Westenberger S.J."/>
            <person name="Caler E."/>
            <person name="Cerqueira G.C."/>
            <person name="Branche C."/>
            <person name="Haas B."/>
            <person name="Anupama A."/>
            <person name="Arner E."/>
            <person name="Aslund L."/>
            <person name="Attipoe P."/>
            <person name="Bontempi E."/>
            <person name="Bringaud F."/>
            <person name="Burton P."/>
            <person name="Cadag E."/>
            <person name="Campbell D.A."/>
            <person name="Carrington M."/>
            <person name="Crabtree J."/>
            <person name="Darban H."/>
            <person name="da Silveira J.F."/>
            <person name="de Jong P."/>
            <person name="Edwards K."/>
            <person name="Englund P.T."/>
            <person name="Fazelina G."/>
            <person name="Feldblyum T."/>
            <person name="Ferella M."/>
            <person name="Frasch A.C."/>
            <person name="Gull K."/>
            <person name="Horn D."/>
            <person name="Hou L."/>
            <person name="Huang Y."/>
            <person name="Kindlund E."/>
            <person name="Klingbeil M."/>
            <person name="Kluge S."/>
            <person name="Koo H."/>
            <person name="Lacerda D."/>
            <person name="Levin M.J."/>
            <person name="Lorenzi H."/>
            <person name="Louie T."/>
            <person name="Machado C.R."/>
            <person name="McCulloch R."/>
            <person name="McKenna A."/>
            <person name="Mizuno Y."/>
            <person name="Mottram J.C."/>
            <person name="Nelson S."/>
            <person name="Ochaya S."/>
            <person name="Osoegawa K."/>
            <person name="Pai G."/>
            <person name="Parsons M."/>
            <person name="Pentony M."/>
            <person name="Pettersson U."/>
            <person name="Pop M."/>
            <person name="Ramirez J.L."/>
            <person name="Rinta J."/>
            <person name="Robertson L."/>
            <person name="Salzberg S.L."/>
            <person name="Sanchez D.O."/>
            <person name="Seyler A."/>
            <person name="Sharma R."/>
            <person name="Shetty J."/>
            <person name="Simpson A.J."/>
            <person name="Sisk E."/>
            <person name="Tammi M.T."/>
            <person name="Tarleton R."/>
            <person name="Teixeira S."/>
            <person name="Van Aken S."/>
            <person name="Vogt C."/>
            <person name="Ward P.N."/>
            <person name="Wickstead B."/>
            <person name="Wortman J."/>
            <person name="White O."/>
            <person name="Fraser C.M."/>
            <person name="Stuart K.D."/>
            <person name="Andersson B."/>
        </authorList>
    </citation>
    <scope>NUCLEOTIDE SEQUENCE [LARGE SCALE GENOMIC DNA]</scope>
    <source>
        <strain evidence="2 3">CL Brener</strain>
    </source>
</reference>
<dbReference type="GeneID" id="3533658"/>
<protein>
    <submittedName>
        <fullName evidence="2">Uncharacterized protein</fullName>
    </submittedName>
</protein>
<dbReference type="VEuPathDB" id="TriTrypDB:TcCLB.468041.10"/>
<evidence type="ECO:0000313" key="2">
    <source>
        <dbReference type="EMBL" id="EAN82425.1"/>
    </source>
</evidence>
<dbReference type="RefSeq" id="XP_804276.1">
    <property type="nucleotide sequence ID" value="XM_799183.1"/>
</dbReference>
<dbReference type="AlphaFoldDB" id="Q4CQ73"/>
<feature type="compositionally biased region" description="Low complexity" evidence="1">
    <location>
        <begin position="48"/>
        <end position="62"/>
    </location>
</feature>
<evidence type="ECO:0000256" key="1">
    <source>
        <dbReference type="SAM" id="MobiDB-lite"/>
    </source>
</evidence>
<dbReference type="KEGG" id="tcr:468041.10"/>
<accession>Q4CQ73</accession>
<dbReference type="EMBL" id="AAHK01002510">
    <property type="protein sequence ID" value="EAN82425.1"/>
    <property type="molecule type" value="Genomic_DNA"/>
</dbReference>
<feature type="compositionally biased region" description="Polar residues" evidence="1">
    <location>
        <begin position="80"/>
        <end position="90"/>
    </location>
</feature>
<comment type="caution">
    <text evidence="2">The sequence shown here is derived from an EMBL/GenBank/DDBJ whole genome shotgun (WGS) entry which is preliminary data.</text>
</comment>
<sequence length="181" mass="19583">MAIGAGRTLPVSSADKVKEHQCRLATARTVVPLLSSLVLSQINRNARTAVARAPRPRGATTVSRHDAAGPGAGRCRHNPAANTQRTPSKQSPKEPHAEADPHPPMTRRLTPRGHTECTVSSMELMPRPSLKDASSNNGAWNTIEKSEKRSNTAIMPATIILQLRGNSPITPRMQTHNQNNM</sequence>
<feature type="compositionally biased region" description="Basic and acidic residues" evidence="1">
    <location>
        <begin position="91"/>
        <end position="101"/>
    </location>
</feature>